<gene>
    <name evidence="1" type="ORF">OGAPHI_006685</name>
</gene>
<dbReference type="GeneID" id="70238649"/>
<evidence type="ECO:0000313" key="1">
    <source>
        <dbReference type="EMBL" id="KAH3661278.1"/>
    </source>
</evidence>
<reference evidence="1" key="2">
    <citation type="submission" date="2021-01" db="EMBL/GenBank/DDBJ databases">
        <authorList>
            <person name="Schikora-Tamarit M.A."/>
        </authorList>
    </citation>
    <scope>NUCLEOTIDE SEQUENCE</scope>
    <source>
        <strain evidence="1">CBS6075</strain>
    </source>
</reference>
<name>A0A9P8T014_9ASCO</name>
<proteinExistence type="predicted"/>
<reference evidence="1" key="1">
    <citation type="journal article" date="2021" name="Open Biol.">
        <title>Shared evolutionary footprints suggest mitochondrial oxidative damage underlies multiple complex I losses in fungi.</title>
        <authorList>
            <person name="Schikora-Tamarit M.A."/>
            <person name="Marcet-Houben M."/>
            <person name="Nosek J."/>
            <person name="Gabaldon T."/>
        </authorList>
    </citation>
    <scope>NUCLEOTIDE SEQUENCE</scope>
    <source>
        <strain evidence="1">CBS6075</strain>
    </source>
</reference>
<sequence>MPITMRQIGGGLRHISITISGSVDWNCVSNCCLSTLRNPLSVLEWLQTITLESVSLKYRASWWDSSPVRYRSAFTPLNTDPPEPAQRATVEMVFSECDLLVATCRWLIPKWDLMAGISSSKLAGLDRVNNRPIPTSSTSGFFSITVLVSTLATASASQSFTPPLAASTAVCGQYTETP</sequence>
<dbReference type="Proteomes" id="UP000769157">
    <property type="component" value="Unassembled WGS sequence"/>
</dbReference>
<accession>A0A9P8T014</accession>
<evidence type="ECO:0000313" key="2">
    <source>
        <dbReference type="Proteomes" id="UP000769157"/>
    </source>
</evidence>
<dbReference type="RefSeq" id="XP_046058402.1">
    <property type="nucleotide sequence ID" value="XM_046207997.1"/>
</dbReference>
<organism evidence="1 2">
    <name type="scientific">Ogataea philodendri</name>
    <dbReference type="NCBI Taxonomy" id="1378263"/>
    <lineage>
        <taxon>Eukaryota</taxon>
        <taxon>Fungi</taxon>
        <taxon>Dikarya</taxon>
        <taxon>Ascomycota</taxon>
        <taxon>Saccharomycotina</taxon>
        <taxon>Pichiomycetes</taxon>
        <taxon>Pichiales</taxon>
        <taxon>Pichiaceae</taxon>
        <taxon>Ogataea</taxon>
    </lineage>
</organism>
<protein>
    <submittedName>
        <fullName evidence="1">Uncharacterized protein</fullName>
    </submittedName>
</protein>
<keyword evidence="2" id="KW-1185">Reference proteome</keyword>
<dbReference type="EMBL" id="JAEUBE010000487">
    <property type="protein sequence ID" value="KAH3661278.1"/>
    <property type="molecule type" value="Genomic_DNA"/>
</dbReference>
<comment type="caution">
    <text evidence="1">The sequence shown here is derived from an EMBL/GenBank/DDBJ whole genome shotgun (WGS) entry which is preliminary data.</text>
</comment>
<dbReference type="AlphaFoldDB" id="A0A9P8T014"/>